<dbReference type="RefSeq" id="WP_111349212.1">
    <property type="nucleotide sequence ID" value="NZ_JAIWKD010000006.1"/>
</dbReference>
<dbReference type="PANTHER" id="PTHR35368">
    <property type="entry name" value="HYDROPEROXIDE REDUCTASE"/>
    <property type="match status" value="1"/>
</dbReference>
<dbReference type="EMBL" id="QHHQ01000005">
    <property type="protein sequence ID" value="RAH99164.1"/>
    <property type="molecule type" value="Genomic_DNA"/>
</dbReference>
<evidence type="ECO:0000313" key="2">
    <source>
        <dbReference type="Proteomes" id="UP000249590"/>
    </source>
</evidence>
<dbReference type="InterPro" id="IPR052924">
    <property type="entry name" value="OsmC/Ohr_hydroprdx_reductase"/>
</dbReference>
<dbReference type="OrthoDB" id="1433018at2"/>
<proteinExistence type="predicted"/>
<dbReference type="Proteomes" id="UP000249590">
    <property type="component" value="Unassembled WGS sequence"/>
</dbReference>
<reference evidence="1 2" key="1">
    <citation type="submission" date="2018-05" db="EMBL/GenBank/DDBJ databases">
        <title>Acuticoccus sediminis sp. nov., isolated from deep-sea sediment of Indian Ocean.</title>
        <authorList>
            <person name="Liu X."/>
            <person name="Lai Q."/>
            <person name="Du Y."/>
            <person name="Sun F."/>
            <person name="Zhang X."/>
            <person name="Wang S."/>
            <person name="Shao Z."/>
        </authorList>
    </citation>
    <scope>NUCLEOTIDE SEQUENCE [LARGE SCALE GENOMIC DNA]</scope>
    <source>
        <strain evidence="1 2">PTG4-2</strain>
    </source>
</reference>
<protein>
    <recommendedName>
        <fullName evidence="3">OsmC-like protein</fullName>
    </recommendedName>
</protein>
<name>A0A8B2NHY7_9HYPH</name>
<dbReference type="InterPro" id="IPR015946">
    <property type="entry name" value="KH_dom-like_a/b"/>
</dbReference>
<accession>A0A8B2NHY7</accession>
<dbReference type="PANTHER" id="PTHR35368:SF1">
    <property type="entry name" value="HYDROPEROXIDE REDUCTASE"/>
    <property type="match status" value="1"/>
</dbReference>
<dbReference type="SUPFAM" id="SSF82784">
    <property type="entry name" value="OsmC-like"/>
    <property type="match status" value="1"/>
</dbReference>
<evidence type="ECO:0000313" key="1">
    <source>
        <dbReference type="EMBL" id="RAH99164.1"/>
    </source>
</evidence>
<dbReference type="Pfam" id="PF02566">
    <property type="entry name" value="OsmC"/>
    <property type="match status" value="1"/>
</dbReference>
<dbReference type="Gene3D" id="3.30.300.20">
    <property type="match status" value="1"/>
</dbReference>
<dbReference type="AlphaFoldDB" id="A0A8B2NHY7"/>
<organism evidence="1 2">
    <name type="scientific">Acuticoccus sediminis</name>
    <dbReference type="NCBI Taxonomy" id="2184697"/>
    <lineage>
        <taxon>Bacteria</taxon>
        <taxon>Pseudomonadati</taxon>
        <taxon>Pseudomonadota</taxon>
        <taxon>Alphaproteobacteria</taxon>
        <taxon>Hyphomicrobiales</taxon>
        <taxon>Amorphaceae</taxon>
        <taxon>Acuticoccus</taxon>
    </lineage>
</organism>
<comment type="caution">
    <text evidence="1">The sequence shown here is derived from an EMBL/GenBank/DDBJ whole genome shotgun (WGS) entry which is preliminary data.</text>
</comment>
<gene>
    <name evidence="1" type="ORF">DLJ53_21690</name>
</gene>
<evidence type="ECO:0008006" key="3">
    <source>
        <dbReference type="Google" id="ProtNLM"/>
    </source>
</evidence>
<dbReference type="InterPro" id="IPR036102">
    <property type="entry name" value="OsmC/Ohrsf"/>
</dbReference>
<keyword evidence="2" id="KW-1185">Reference proteome</keyword>
<sequence>MVTVRRKELIEVKLDAHCPTMSLTEVRVRGHSLVVDEPPYRHGTDVGPTPLETMLAALMSCTHVIGARIAHERGVAMTFKAMSCTGYLDHRGIDKEADVPVPFPKIEMAITVATDLDAAAFESFKTELEARCPMSVILRQAGTTIEQTWTLA</sequence>
<dbReference type="InterPro" id="IPR003718">
    <property type="entry name" value="OsmC/Ohr_fam"/>
</dbReference>